<comment type="similarity">
    <text evidence="1">Belongs to the pseudomonas-type ThrB family.</text>
</comment>
<accession>A0ABX5FU68</accession>
<evidence type="ECO:0000313" key="4">
    <source>
        <dbReference type="Proteomes" id="UP000241645"/>
    </source>
</evidence>
<organism evidence="3 4">
    <name type="scientific">Brevibacillus porteri</name>
    <dbReference type="NCBI Taxonomy" id="2126350"/>
    <lineage>
        <taxon>Bacteria</taxon>
        <taxon>Bacillati</taxon>
        <taxon>Bacillota</taxon>
        <taxon>Bacilli</taxon>
        <taxon>Bacillales</taxon>
        <taxon>Paenibacillaceae</taxon>
        <taxon>Brevibacillus</taxon>
    </lineage>
</organism>
<dbReference type="InterPro" id="IPR050249">
    <property type="entry name" value="Pseudomonas-type_ThrB"/>
</dbReference>
<name>A0ABX5FU68_9BACL</name>
<keyword evidence="4" id="KW-1185">Reference proteome</keyword>
<dbReference type="PANTHER" id="PTHR21064:SF6">
    <property type="entry name" value="AMINOGLYCOSIDE PHOSPHOTRANSFERASE DOMAIN-CONTAINING PROTEIN"/>
    <property type="match status" value="1"/>
</dbReference>
<reference evidence="3 4" key="1">
    <citation type="submission" date="2018-03" db="EMBL/GenBank/DDBJ databases">
        <title>Brevisbacillus phylogenomics.</title>
        <authorList>
            <person name="Dunlap C."/>
        </authorList>
    </citation>
    <scope>NUCLEOTIDE SEQUENCE [LARGE SCALE GENOMIC DNA]</scope>
    <source>
        <strain evidence="3 4">NRRL B-41110</strain>
    </source>
</reference>
<dbReference type="RefSeq" id="WP_106834422.1">
    <property type="nucleotide sequence ID" value="NZ_JARMEW010000022.1"/>
</dbReference>
<dbReference type="PANTHER" id="PTHR21064">
    <property type="entry name" value="AMINOGLYCOSIDE PHOSPHOTRANSFERASE DOMAIN-CONTAINING PROTEIN-RELATED"/>
    <property type="match status" value="1"/>
</dbReference>
<feature type="domain" description="Aminoglycoside phosphotransferase" evidence="2">
    <location>
        <begin position="23"/>
        <end position="241"/>
    </location>
</feature>
<dbReference type="Proteomes" id="UP000241645">
    <property type="component" value="Unassembled WGS sequence"/>
</dbReference>
<protein>
    <recommendedName>
        <fullName evidence="2">Aminoglycoside phosphotransferase domain-containing protein</fullName>
    </recommendedName>
</protein>
<dbReference type="InterPro" id="IPR011009">
    <property type="entry name" value="Kinase-like_dom_sf"/>
</dbReference>
<evidence type="ECO:0000313" key="3">
    <source>
        <dbReference type="EMBL" id="PSK10764.1"/>
    </source>
</evidence>
<evidence type="ECO:0000256" key="1">
    <source>
        <dbReference type="ARBA" id="ARBA00038240"/>
    </source>
</evidence>
<proteinExistence type="inferred from homology"/>
<dbReference type="SUPFAM" id="SSF56112">
    <property type="entry name" value="Protein kinase-like (PK-like)"/>
    <property type="match status" value="1"/>
</dbReference>
<dbReference type="Pfam" id="PF01636">
    <property type="entry name" value="APH"/>
    <property type="match status" value="1"/>
</dbReference>
<gene>
    <name evidence="3" type="ORF">C7R92_12055</name>
</gene>
<comment type="caution">
    <text evidence="3">The sequence shown here is derived from an EMBL/GenBank/DDBJ whole genome shotgun (WGS) entry which is preliminary data.</text>
</comment>
<evidence type="ECO:0000259" key="2">
    <source>
        <dbReference type="Pfam" id="PF01636"/>
    </source>
</evidence>
<dbReference type="InterPro" id="IPR002575">
    <property type="entry name" value="Aminoglycoside_PTrfase"/>
</dbReference>
<dbReference type="Gene3D" id="3.90.1200.10">
    <property type="match status" value="1"/>
</dbReference>
<sequence>MVSDTVKNQVFARLGCQSSEAKLLGGYNQHVFEVNRGEKLVVKIEEESAASEQGVLSECEWLSYMHEHGLRVVRPLRITADTYLNRISEECFFVVYEKVEGAHVSPQDKDVWNHTLFEQWGEMMGKMHTLAKTFQPVHERPQWFANRLFEEDSRSVDPILLEKLQQYHHAFKSLPVSDDHFGLIHGDLHHHNFLRKEDELTLLDFGDSEYHWFAYDIAIAVYHTAQTVPKGSARKEFVHSFFQSFMEGYSRGNPTAVFLSQIDFFIDYRHLFSYIYHSVYADMSQLTDQQRKYLDEMRLSLQKGESYLGFPLE</sequence>
<dbReference type="GeneID" id="95750840"/>
<dbReference type="EMBL" id="PXZO01000019">
    <property type="protein sequence ID" value="PSK10764.1"/>
    <property type="molecule type" value="Genomic_DNA"/>
</dbReference>